<dbReference type="EMBL" id="CAXDID020000011">
    <property type="protein sequence ID" value="CAL5979907.1"/>
    <property type="molecule type" value="Genomic_DNA"/>
</dbReference>
<name>A0ABP1GXH2_9EUKA</name>
<dbReference type="SUPFAM" id="SSF46689">
    <property type="entry name" value="Homeodomain-like"/>
    <property type="match status" value="1"/>
</dbReference>
<keyword evidence="2" id="KW-1185">Reference proteome</keyword>
<protein>
    <submittedName>
        <fullName evidence="1">Myb-like_DNA-binding domain-containing protein</fullName>
    </submittedName>
</protein>
<dbReference type="InterPro" id="IPR009057">
    <property type="entry name" value="Homeodomain-like_sf"/>
</dbReference>
<organism evidence="1 2">
    <name type="scientific">Hexamita inflata</name>
    <dbReference type="NCBI Taxonomy" id="28002"/>
    <lineage>
        <taxon>Eukaryota</taxon>
        <taxon>Metamonada</taxon>
        <taxon>Diplomonadida</taxon>
        <taxon>Hexamitidae</taxon>
        <taxon>Hexamitinae</taxon>
        <taxon>Hexamita</taxon>
    </lineage>
</organism>
<gene>
    <name evidence="1" type="ORF">HINF_LOCUS5926</name>
</gene>
<reference evidence="1 2" key="1">
    <citation type="submission" date="2024-07" db="EMBL/GenBank/DDBJ databases">
        <authorList>
            <person name="Akdeniz Z."/>
        </authorList>
    </citation>
    <scope>NUCLEOTIDE SEQUENCE [LARGE SCALE GENOMIC DNA]</scope>
</reference>
<proteinExistence type="predicted"/>
<evidence type="ECO:0000313" key="2">
    <source>
        <dbReference type="Proteomes" id="UP001642409"/>
    </source>
</evidence>
<accession>A0ABP1GXH2</accession>
<comment type="caution">
    <text evidence="1">The sequence shown here is derived from an EMBL/GenBank/DDBJ whole genome shotgun (WGS) entry which is preliminary data.</text>
</comment>
<sequence length="190" mass="22889">MCRTWCDEDIRRLIDIVESQTDYTVNKVNWINVQCYFPDRTIQQCKSFYCNKIRPFIFTQNGLRRTDVKFVHKCYFYLIQRPLPEPNEQLEQKVSRILAEQCWNDMFNTFTNPNYEFQPSKKLLQGAECMLTYHFQHELEITKALKGNGKYEKYGYVVTKDKWNELQAMAEKYNAKLLLQFVETQLSKMQ</sequence>
<dbReference type="Gene3D" id="1.10.10.60">
    <property type="entry name" value="Homeodomain-like"/>
    <property type="match status" value="1"/>
</dbReference>
<dbReference type="Proteomes" id="UP001642409">
    <property type="component" value="Unassembled WGS sequence"/>
</dbReference>
<evidence type="ECO:0000313" key="1">
    <source>
        <dbReference type="EMBL" id="CAL5979907.1"/>
    </source>
</evidence>